<dbReference type="EMBL" id="DWYY01000045">
    <property type="protein sequence ID" value="HJA92247.1"/>
    <property type="molecule type" value="Genomic_DNA"/>
</dbReference>
<gene>
    <name evidence="1" type="ORF">H9717_03900</name>
</gene>
<dbReference type="AlphaFoldDB" id="A0A9D2KY77"/>
<organism evidence="1 2">
    <name type="scientific">Candidatus Eisenbergiella merdipullorum</name>
    <dbReference type="NCBI Taxonomy" id="2838553"/>
    <lineage>
        <taxon>Bacteria</taxon>
        <taxon>Bacillati</taxon>
        <taxon>Bacillota</taxon>
        <taxon>Clostridia</taxon>
        <taxon>Lachnospirales</taxon>
        <taxon>Lachnospiraceae</taxon>
        <taxon>Eisenbergiella</taxon>
    </lineage>
</organism>
<protein>
    <submittedName>
        <fullName evidence="1">Uncharacterized protein</fullName>
    </submittedName>
</protein>
<accession>A0A9D2KY77</accession>
<sequence>MAAKSMEEIAGQLTKLHFRKKLIGGVDEADVWKQIELLQADYRAAFETQETYFQALLDERDDMIDRLESQLDEAGEAGDETEE</sequence>
<comment type="caution">
    <text evidence="1">The sequence shown here is derived from an EMBL/GenBank/DDBJ whole genome shotgun (WGS) entry which is preliminary data.</text>
</comment>
<reference evidence="1" key="1">
    <citation type="journal article" date="2021" name="PeerJ">
        <title>Extensive microbial diversity within the chicken gut microbiome revealed by metagenomics and culture.</title>
        <authorList>
            <person name="Gilroy R."/>
            <person name="Ravi A."/>
            <person name="Getino M."/>
            <person name="Pursley I."/>
            <person name="Horton D.L."/>
            <person name="Alikhan N.F."/>
            <person name="Baker D."/>
            <person name="Gharbi K."/>
            <person name="Hall N."/>
            <person name="Watson M."/>
            <person name="Adriaenssens E.M."/>
            <person name="Foster-Nyarko E."/>
            <person name="Jarju S."/>
            <person name="Secka A."/>
            <person name="Antonio M."/>
            <person name="Oren A."/>
            <person name="Chaudhuri R.R."/>
            <person name="La Ragione R."/>
            <person name="Hildebrand F."/>
            <person name="Pallen M.J."/>
        </authorList>
    </citation>
    <scope>NUCLEOTIDE SEQUENCE</scope>
    <source>
        <strain evidence="1">CHK179-7159</strain>
    </source>
</reference>
<reference evidence="1" key="2">
    <citation type="submission" date="2021-04" db="EMBL/GenBank/DDBJ databases">
        <authorList>
            <person name="Gilroy R."/>
        </authorList>
    </citation>
    <scope>NUCLEOTIDE SEQUENCE</scope>
    <source>
        <strain evidence="1">CHK179-7159</strain>
    </source>
</reference>
<evidence type="ECO:0000313" key="2">
    <source>
        <dbReference type="Proteomes" id="UP000886858"/>
    </source>
</evidence>
<name>A0A9D2KY77_9FIRM</name>
<proteinExistence type="predicted"/>
<dbReference type="Proteomes" id="UP000886858">
    <property type="component" value="Unassembled WGS sequence"/>
</dbReference>
<evidence type="ECO:0000313" key="1">
    <source>
        <dbReference type="EMBL" id="HJA92247.1"/>
    </source>
</evidence>